<evidence type="ECO:0000256" key="2">
    <source>
        <dbReference type="ARBA" id="ARBA00022448"/>
    </source>
</evidence>
<evidence type="ECO:0000256" key="4">
    <source>
        <dbReference type="ARBA" id="ARBA00022692"/>
    </source>
</evidence>
<feature type="transmembrane region" description="Helical" evidence="7">
    <location>
        <begin position="288"/>
        <end position="307"/>
    </location>
</feature>
<evidence type="ECO:0000256" key="6">
    <source>
        <dbReference type="ARBA" id="ARBA00023136"/>
    </source>
</evidence>
<dbReference type="Proteomes" id="UP001219901">
    <property type="component" value="Chromosome"/>
</dbReference>
<keyword evidence="6 7" id="KW-0472">Membrane</keyword>
<feature type="transmembrane region" description="Helical" evidence="7">
    <location>
        <begin position="200"/>
        <end position="219"/>
    </location>
</feature>
<feature type="transmembrane region" description="Helical" evidence="7">
    <location>
        <begin position="111"/>
        <end position="130"/>
    </location>
</feature>
<feature type="transmembrane region" description="Helical" evidence="7">
    <location>
        <begin position="379"/>
        <end position="403"/>
    </location>
</feature>
<keyword evidence="2" id="KW-0813">Transport</keyword>
<gene>
    <name evidence="9" type="ORF">GKO46_12895</name>
    <name evidence="10" type="ORF">GKO48_03725</name>
</gene>
<name>A0AAJ6CSU9_9CHLR</name>
<dbReference type="EMBL" id="WMBE01000005">
    <property type="protein sequence ID" value="MDG0867960.1"/>
    <property type="molecule type" value="Genomic_DNA"/>
</dbReference>
<dbReference type="EMBL" id="CP046147">
    <property type="protein sequence ID" value="WFG38752.1"/>
    <property type="molecule type" value="Genomic_DNA"/>
</dbReference>
<evidence type="ECO:0000256" key="3">
    <source>
        <dbReference type="ARBA" id="ARBA00022475"/>
    </source>
</evidence>
<feature type="domain" description="Major facilitator superfamily (MFS) profile" evidence="8">
    <location>
        <begin position="40"/>
        <end position="429"/>
    </location>
</feature>
<feature type="transmembrane region" description="Helical" evidence="7">
    <location>
        <begin position="250"/>
        <end position="268"/>
    </location>
</feature>
<dbReference type="PANTHER" id="PTHR23513">
    <property type="entry name" value="INTEGRAL MEMBRANE EFFLUX PROTEIN-RELATED"/>
    <property type="match status" value="1"/>
</dbReference>
<proteinExistence type="predicted"/>
<evidence type="ECO:0000259" key="8">
    <source>
        <dbReference type="PROSITE" id="PS50850"/>
    </source>
</evidence>
<evidence type="ECO:0000313" key="12">
    <source>
        <dbReference type="Proteomes" id="UP001321249"/>
    </source>
</evidence>
<comment type="subcellular location">
    <subcellularLocation>
        <location evidence="1">Cell membrane</location>
        <topology evidence="1">Multi-pass membrane protein</topology>
    </subcellularLocation>
</comment>
<feature type="transmembrane region" description="Helical" evidence="7">
    <location>
        <begin position="79"/>
        <end position="99"/>
    </location>
</feature>
<dbReference type="Pfam" id="PF05977">
    <property type="entry name" value="MFS_3"/>
    <property type="match status" value="1"/>
</dbReference>
<feature type="transmembrane region" description="Helical" evidence="7">
    <location>
        <begin position="136"/>
        <end position="153"/>
    </location>
</feature>
<organism evidence="10 11">
    <name type="scientific">Candidatus Lucifugimonas marina</name>
    <dbReference type="NCBI Taxonomy" id="3038979"/>
    <lineage>
        <taxon>Bacteria</taxon>
        <taxon>Bacillati</taxon>
        <taxon>Chloroflexota</taxon>
        <taxon>Dehalococcoidia</taxon>
        <taxon>SAR202 cluster</taxon>
        <taxon>Candidatus Lucifugimonadales</taxon>
        <taxon>Candidatus Lucifugimonadaceae</taxon>
        <taxon>Candidatus Lucifugimonas</taxon>
    </lineage>
</organism>
<reference evidence="10" key="2">
    <citation type="journal article" date="2023" name="Nat. Commun.">
        <title>Cultivation of marine bacteria of the SAR202 clade.</title>
        <authorList>
            <person name="Lim Y."/>
            <person name="Seo J.H."/>
            <person name="Giovannoni S.J."/>
            <person name="Kang I."/>
            <person name="Cho J.C."/>
        </authorList>
    </citation>
    <scope>NUCLEOTIDE SEQUENCE</scope>
    <source>
        <strain evidence="10">JH1073</strain>
    </source>
</reference>
<keyword evidence="11" id="KW-1185">Reference proteome</keyword>
<dbReference type="PROSITE" id="PS50850">
    <property type="entry name" value="MFS"/>
    <property type="match status" value="1"/>
</dbReference>
<feature type="transmembrane region" description="Helical" evidence="7">
    <location>
        <begin position="409"/>
        <end position="425"/>
    </location>
</feature>
<evidence type="ECO:0000313" key="9">
    <source>
        <dbReference type="EMBL" id="MDG0867960.1"/>
    </source>
</evidence>
<dbReference type="InterPro" id="IPR020846">
    <property type="entry name" value="MFS_dom"/>
</dbReference>
<feature type="transmembrane region" description="Helical" evidence="7">
    <location>
        <begin position="316"/>
        <end position="335"/>
    </location>
</feature>
<accession>A0AAJ6CSU9</accession>
<evidence type="ECO:0000256" key="5">
    <source>
        <dbReference type="ARBA" id="ARBA00022989"/>
    </source>
</evidence>
<keyword evidence="4 7" id="KW-0812">Transmembrane</keyword>
<dbReference type="CDD" id="cd06173">
    <property type="entry name" value="MFS_MefA_like"/>
    <property type="match status" value="1"/>
</dbReference>
<reference evidence="11" key="3">
    <citation type="submission" date="2023-06" db="EMBL/GenBank/DDBJ databases">
        <title>Pangenomics reveal diversification of enzyme families and niche specialization in globally abundant SAR202 bacteria.</title>
        <authorList>
            <person name="Saw J.H.W."/>
        </authorList>
    </citation>
    <scope>NUCLEOTIDE SEQUENCE [LARGE SCALE GENOMIC DNA]</scope>
    <source>
        <strain evidence="11">JH1073</strain>
    </source>
</reference>
<evidence type="ECO:0000256" key="7">
    <source>
        <dbReference type="SAM" id="Phobius"/>
    </source>
</evidence>
<dbReference type="GO" id="GO:0005886">
    <property type="term" value="C:plasma membrane"/>
    <property type="evidence" value="ECO:0007669"/>
    <property type="project" value="UniProtKB-SubCell"/>
</dbReference>
<dbReference type="GO" id="GO:0022857">
    <property type="term" value="F:transmembrane transporter activity"/>
    <property type="evidence" value="ECO:0007669"/>
    <property type="project" value="InterPro"/>
</dbReference>
<feature type="transmembrane region" description="Helical" evidence="7">
    <location>
        <begin position="45"/>
        <end position="67"/>
    </location>
</feature>
<dbReference type="PANTHER" id="PTHR23513:SF6">
    <property type="entry name" value="MAJOR FACILITATOR SUPERFAMILY ASSOCIATED DOMAIN-CONTAINING PROTEIN"/>
    <property type="match status" value="1"/>
</dbReference>
<dbReference type="Gene3D" id="1.20.1250.20">
    <property type="entry name" value="MFS general substrate transporter like domains"/>
    <property type="match status" value="1"/>
</dbReference>
<feature type="transmembrane region" description="Helical" evidence="7">
    <location>
        <begin position="341"/>
        <end position="367"/>
    </location>
</feature>
<dbReference type="InterPro" id="IPR010290">
    <property type="entry name" value="TM_effector"/>
</dbReference>
<evidence type="ECO:0000313" key="11">
    <source>
        <dbReference type="Proteomes" id="UP001219901"/>
    </source>
</evidence>
<sequence>MGLFDSLWRFDGINTVTGSSPFQGRRRGRFRRGPRPLQHPVFRRVLGASVVSHLVRFLDFTIVAWLVVQQTDDSSAVGLLVFFRVIPFLILGPFIGALLDRYSRIGIFRKSQLGMAIVAVGFGVAIAFGYSSLPVIYLYTLFSGVLMVVEIPSRRAYMSSVVGPAALGSAMALDMVSLNSAWFIGSNLGGVVAKLIDPSIAYFGIGAVYLLNFLSLRGLPVMSRPNRGESAGNPFAAIAEGFRFSRANPAIFAGLLVVGVNNFFGYAFESMAPAFARDIYGAGPTQFGLLMSAQGLGALVTAGYVAVRGKRIANPGVLLISASLVQMVGSVGFSFTQTVGVGFVAIALLGLVSMVFGITHTLLILLASPDKFRGRVMGFQVLMMGLFPIGSLALGFTADAIGLGQAVRVFAYIGFALLAIIWVKYPELRKPVG</sequence>
<feature type="transmembrane region" description="Helical" evidence="7">
    <location>
        <begin position="165"/>
        <end position="185"/>
    </location>
</feature>
<evidence type="ECO:0000313" key="10">
    <source>
        <dbReference type="EMBL" id="WFG38752.1"/>
    </source>
</evidence>
<dbReference type="Proteomes" id="UP001321249">
    <property type="component" value="Unassembled WGS sequence"/>
</dbReference>
<keyword evidence="3" id="KW-1003">Cell membrane</keyword>
<protein>
    <submittedName>
        <fullName evidence="10">MFS transporter</fullName>
    </submittedName>
</protein>
<keyword evidence="5 7" id="KW-1133">Transmembrane helix</keyword>
<evidence type="ECO:0000256" key="1">
    <source>
        <dbReference type="ARBA" id="ARBA00004651"/>
    </source>
</evidence>
<reference evidence="11 12" key="1">
    <citation type="submission" date="2019-11" db="EMBL/GenBank/DDBJ databases">
        <authorList>
            <person name="Cho J.-C."/>
        </authorList>
    </citation>
    <scope>NUCLEOTIDE SEQUENCE [LARGE SCALE GENOMIC DNA]</scope>
    <source>
        <strain evidence="10 11">JH1073</strain>
        <strain evidence="9 12">JH702</strain>
    </source>
</reference>
<dbReference type="InterPro" id="IPR036259">
    <property type="entry name" value="MFS_trans_sf"/>
</dbReference>
<dbReference type="SUPFAM" id="SSF103473">
    <property type="entry name" value="MFS general substrate transporter"/>
    <property type="match status" value="1"/>
</dbReference>
<dbReference type="AlphaFoldDB" id="A0AAJ6CSU9"/>